<evidence type="ECO:0000256" key="4">
    <source>
        <dbReference type="ARBA" id="ARBA00022960"/>
    </source>
</evidence>
<feature type="compositionally biased region" description="Acidic residues" evidence="8">
    <location>
        <begin position="361"/>
        <end position="371"/>
    </location>
</feature>
<protein>
    <submittedName>
        <fullName evidence="10">Serine hydrolase</fullName>
    </submittedName>
</protein>
<keyword evidence="11" id="KW-1185">Reference proteome</keyword>
<dbReference type="Pfam" id="PF00768">
    <property type="entry name" value="Peptidase_S11"/>
    <property type="match status" value="1"/>
</dbReference>
<keyword evidence="5" id="KW-0573">Peptidoglycan synthesis</keyword>
<dbReference type="PANTHER" id="PTHR21581">
    <property type="entry name" value="D-ALANYL-D-ALANINE CARBOXYPEPTIDASE"/>
    <property type="match status" value="1"/>
</dbReference>
<evidence type="ECO:0000256" key="3">
    <source>
        <dbReference type="ARBA" id="ARBA00022801"/>
    </source>
</evidence>
<evidence type="ECO:0000259" key="9">
    <source>
        <dbReference type="Pfam" id="PF00768"/>
    </source>
</evidence>
<evidence type="ECO:0000256" key="6">
    <source>
        <dbReference type="ARBA" id="ARBA00023316"/>
    </source>
</evidence>
<dbReference type="InterPro" id="IPR012338">
    <property type="entry name" value="Beta-lactam/transpept-like"/>
</dbReference>
<name>A0ABW4RAZ2_9RHOB</name>
<dbReference type="RefSeq" id="WP_379144543.1">
    <property type="nucleotide sequence ID" value="NZ_JBHUEN010000046.1"/>
</dbReference>
<dbReference type="EMBL" id="JBHUEN010000046">
    <property type="protein sequence ID" value="MFD1883292.1"/>
    <property type="molecule type" value="Genomic_DNA"/>
</dbReference>
<gene>
    <name evidence="10" type="ORF">ACFSCT_16370</name>
</gene>
<feature type="compositionally biased region" description="Low complexity" evidence="8">
    <location>
        <begin position="305"/>
        <end position="332"/>
    </location>
</feature>
<keyword evidence="4" id="KW-0133">Cell shape</keyword>
<keyword evidence="3 10" id="KW-0378">Hydrolase</keyword>
<accession>A0ABW4RAZ2</accession>
<feature type="region of interest" description="Disordered" evidence="8">
    <location>
        <begin position="281"/>
        <end position="403"/>
    </location>
</feature>
<comment type="caution">
    <text evidence="10">The sequence shown here is derived from an EMBL/GenBank/DDBJ whole genome shotgun (WGS) entry which is preliminary data.</text>
</comment>
<comment type="similarity">
    <text evidence="1 7">Belongs to the peptidase S11 family.</text>
</comment>
<dbReference type="Proteomes" id="UP001597213">
    <property type="component" value="Unassembled WGS sequence"/>
</dbReference>
<evidence type="ECO:0000313" key="10">
    <source>
        <dbReference type="EMBL" id="MFD1883292.1"/>
    </source>
</evidence>
<dbReference type="InterPro" id="IPR001967">
    <property type="entry name" value="Peptidase_S11_N"/>
</dbReference>
<dbReference type="PRINTS" id="PR00725">
    <property type="entry name" value="DADACBPTASE1"/>
</dbReference>
<dbReference type="SUPFAM" id="SSF56601">
    <property type="entry name" value="beta-lactamase/transpeptidase-like"/>
    <property type="match status" value="1"/>
</dbReference>
<evidence type="ECO:0000256" key="5">
    <source>
        <dbReference type="ARBA" id="ARBA00022984"/>
    </source>
</evidence>
<reference evidence="11" key="1">
    <citation type="journal article" date="2019" name="Int. J. Syst. Evol. Microbiol.">
        <title>The Global Catalogue of Microorganisms (GCM) 10K type strain sequencing project: providing services to taxonomists for standard genome sequencing and annotation.</title>
        <authorList>
            <consortium name="The Broad Institute Genomics Platform"/>
            <consortium name="The Broad Institute Genome Sequencing Center for Infectious Disease"/>
            <person name="Wu L."/>
            <person name="Ma J."/>
        </authorList>
    </citation>
    <scope>NUCLEOTIDE SEQUENCE [LARGE SCALE GENOMIC DNA]</scope>
    <source>
        <strain evidence="11">CCUG 56029</strain>
    </source>
</reference>
<evidence type="ECO:0000256" key="2">
    <source>
        <dbReference type="ARBA" id="ARBA00022729"/>
    </source>
</evidence>
<proteinExistence type="inferred from homology"/>
<sequence length="552" mass="58039">MDARTGREIYSSNADARLHPASLTKMMTLYIAFQDIERGRVRLDSRFTVTQRAANEPPSKLGLRPGQKIELRYLIRAAAVKSANDAATLIGEGLGGSEAAFAQRMNATARALGMRNTHFMNANGLTREGHYSSARDLSILGRHLFYDFPQYYSIFSRRSADAGVAQVRSTNARFLDAYEGADGIKTGYTRAAGFNLTASAQRGNKRIIATVLGGKSTAHRNEIMAQLLDAGFGKAPAKVREIRPQPPKIAEQPKVRRTIQVARAELPPPPATPVATLASLSAPTHTTIAPKTAARPERRADQGQPAPAAPEKVAAAPAPAAAPDGPGSAGLAQSARPVARPGSSPAPTQVAAVAPAVAEAVAEEDPPEAEGDAAPSTAGIARSDRPVAAPNRDRADAAPQQAATSAPVNIAAASTAGTGPVFIQTAAPQPESLALAASPAPEGRSETVILASLEEEGDRSEPPEAVETVRRNSNDRGNWGISIGRYRSQAEAEQLLMKTALSESDTLGVARSGVANTNRGFEPRFTGLSQASAELACQRLEARQLNCTLLRP</sequence>
<evidence type="ECO:0000256" key="1">
    <source>
        <dbReference type="ARBA" id="ARBA00007164"/>
    </source>
</evidence>
<keyword evidence="6" id="KW-0961">Cell wall biogenesis/degradation</keyword>
<evidence type="ECO:0000256" key="8">
    <source>
        <dbReference type="SAM" id="MobiDB-lite"/>
    </source>
</evidence>
<dbReference type="GO" id="GO:0016787">
    <property type="term" value="F:hydrolase activity"/>
    <property type="evidence" value="ECO:0007669"/>
    <property type="project" value="UniProtKB-KW"/>
</dbReference>
<evidence type="ECO:0000313" key="11">
    <source>
        <dbReference type="Proteomes" id="UP001597213"/>
    </source>
</evidence>
<organism evidence="10 11">
    <name type="scientific">Paracoccus pacificus</name>
    <dbReference type="NCBI Taxonomy" id="1463598"/>
    <lineage>
        <taxon>Bacteria</taxon>
        <taxon>Pseudomonadati</taxon>
        <taxon>Pseudomonadota</taxon>
        <taxon>Alphaproteobacteria</taxon>
        <taxon>Rhodobacterales</taxon>
        <taxon>Paracoccaceae</taxon>
        <taxon>Paracoccus</taxon>
    </lineage>
</organism>
<feature type="compositionally biased region" description="Low complexity" evidence="8">
    <location>
        <begin position="350"/>
        <end position="360"/>
    </location>
</feature>
<evidence type="ECO:0000256" key="7">
    <source>
        <dbReference type="RuleBase" id="RU004016"/>
    </source>
</evidence>
<dbReference type="Gene3D" id="3.40.710.10">
    <property type="entry name" value="DD-peptidase/beta-lactamase superfamily"/>
    <property type="match status" value="1"/>
</dbReference>
<dbReference type="InterPro" id="IPR018044">
    <property type="entry name" value="Peptidase_S11"/>
</dbReference>
<keyword evidence="2" id="KW-0732">Signal</keyword>
<feature type="domain" description="Peptidase S11 D-alanyl-D-alanine carboxypeptidase A N-terminal" evidence="9">
    <location>
        <begin position="1"/>
        <end position="215"/>
    </location>
</feature>
<dbReference type="PANTHER" id="PTHR21581:SF6">
    <property type="entry name" value="TRAFFICKING PROTEIN PARTICLE COMPLEX SUBUNIT 12"/>
    <property type="match status" value="1"/>
</dbReference>